<accession>A0ABW1NMD8</accession>
<sequence>MTFVVTIWSENAGELRGLHTWVIKEPLIRGRARIVAVEPDGDRLGPVADSLQVALGSGDAVAALAGMVVNWLGTRPEEVTVRLTRGDREIEVSAKGVKSLTSDGVPELTTRLAEVLDGDNRQ</sequence>
<proteinExistence type="predicted"/>
<dbReference type="RefSeq" id="WP_380757574.1">
    <property type="nucleotide sequence ID" value="NZ_JBHSRF010000043.1"/>
</dbReference>
<dbReference type="InterPro" id="IPR045428">
    <property type="entry name" value="EACC1"/>
</dbReference>
<comment type="caution">
    <text evidence="1">The sequence shown here is derived from an EMBL/GenBank/DDBJ whole genome shotgun (WGS) entry which is preliminary data.</text>
</comment>
<reference evidence="2" key="1">
    <citation type="journal article" date="2019" name="Int. J. Syst. Evol. Microbiol.">
        <title>The Global Catalogue of Microorganisms (GCM) 10K type strain sequencing project: providing services to taxonomists for standard genome sequencing and annotation.</title>
        <authorList>
            <consortium name="The Broad Institute Genomics Platform"/>
            <consortium name="The Broad Institute Genome Sequencing Center for Infectious Disease"/>
            <person name="Wu L."/>
            <person name="Ma J."/>
        </authorList>
    </citation>
    <scope>NUCLEOTIDE SEQUENCE [LARGE SCALE GENOMIC DNA]</scope>
    <source>
        <strain evidence="2">JCM 30346</strain>
    </source>
</reference>
<dbReference type="Proteomes" id="UP001596137">
    <property type="component" value="Unassembled WGS sequence"/>
</dbReference>
<dbReference type="EMBL" id="JBHSRF010000043">
    <property type="protein sequence ID" value="MFC6084475.1"/>
    <property type="molecule type" value="Genomic_DNA"/>
</dbReference>
<keyword evidence="2" id="KW-1185">Reference proteome</keyword>
<evidence type="ECO:0000313" key="1">
    <source>
        <dbReference type="EMBL" id="MFC6084475.1"/>
    </source>
</evidence>
<protein>
    <submittedName>
        <fullName evidence="1">Uncharacterized protein</fullName>
    </submittedName>
</protein>
<organism evidence="1 2">
    <name type="scientific">Sphaerisporangium aureirubrum</name>
    <dbReference type="NCBI Taxonomy" id="1544736"/>
    <lineage>
        <taxon>Bacteria</taxon>
        <taxon>Bacillati</taxon>
        <taxon>Actinomycetota</taxon>
        <taxon>Actinomycetes</taxon>
        <taxon>Streptosporangiales</taxon>
        <taxon>Streptosporangiaceae</taxon>
        <taxon>Sphaerisporangium</taxon>
    </lineage>
</organism>
<dbReference type="Pfam" id="PF19953">
    <property type="entry name" value="EACC1"/>
    <property type="match status" value="1"/>
</dbReference>
<name>A0ABW1NMD8_9ACTN</name>
<evidence type="ECO:0000313" key="2">
    <source>
        <dbReference type="Proteomes" id="UP001596137"/>
    </source>
</evidence>
<gene>
    <name evidence="1" type="ORF">ACFP1K_25180</name>
</gene>